<evidence type="ECO:0000313" key="3">
    <source>
        <dbReference type="Proteomes" id="UP000799439"/>
    </source>
</evidence>
<reference evidence="2" key="1">
    <citation type="journal article" date="2020" name="Stud. Mycol.">
        <title>101 Dothideomycetes genomes: a test case for predicting lifestyles and emergence of pathogens.</title>
        <authorList>
            <person name="Haridas S."/>
            <person name="Albert R."/>
            <person name="Binder M."/>
            <person name="Bloem J."/>
            <person name="Labutti K."/>
            <person name="Salamov A."/>
            <person name="Andreopoulos B."/>
            <person name="Baker S."/>
            <person name="Barry K."/>
            <person name="Bills G."/>
            <person name="Bluhm B."/>
            <person name="Cannon C."/>
            <person name="Castanera R."/>
            <person name="Culley D."/>
            <person name="Daum C."/>
            <person name="Ezra D."/>
            <person name="Gonzalez J."/>
            <person name="Henrissat B."/>
            <person name="Kuo A."/>
            <person name="Liang C."/>
            <person name="Lipzen A."/>
            <person name="Lutzoni F."/>
            <person name="Magnuson J."/>
            <person name="Mondo S."/>
            <person name="Nolan M."/>
            <person name="Ohm R."/>
            <person name="Pangilinan J."/>
            <person name="Park H.-J."/>
            <person name="Ramirez L."/>
            <person name="Alfaro M."/>
            <person name="Sun H."/>
            <person name="Tritt A."/>
            <person name="Yoshinaga Y."/>
            <person name="Zwiers L.-H."/>
            <person name="Turgeon B."/>
            <person name="Goodwin S."/>
            <person name="Spatafora J."/>
            <person name="Crous P."/>
            <person name="Grigoriev I."/>
        </authorList>
    </citation>
    <scope>NUCLEOTIDE SEQUENCE</scope>
    <source>
        <strain evidence="2">CBS 260.36</strain>
    </source>
</reference>
<dbReference type="Proteomes" id="UP000799439">
    <property type="component" value="Unassembled WGS sequence"/>
</dbReference>
<protein>
    <submittedName>
        <fullName evidence="2">Uncharacterized protein</fullName>
    </submittedName>
</protein>
<dbReference type="AlphaFoldDB" id="A0A9P4MNJ1"/>
<sequence length="84" mass="9294">MVRCWVQGFLRAETCSSMLSSAVCVGVCIRVVSLRNWIVPLTTSISGFHLSFSPSSNLSAHWHPQLDQPSSKKDMPPHPKPAIF</sequence>
<evidence type="ECO:0000256" key="1">
    <source>
        <dbReference type="SAM" id="MobiDB-lite"/>
    </source>
</evidence>
<gene>
    <name evidence="2" type="ORF">K461DRAFT_115971</name>
</gene>
<dbReference type="EMBL" id="ML996084">
    <property type="protein sequence ID" value="KAF2153776.1"/>
    <property type="molecule type" value="Genomic_DNA"/>
</dbReference>
<comment type="caution">
    <text evidence="2">The sequence shown here is derived from an EMBL/GenBank/DDBJ whole genome shotgun (WGS) entry which is preliminary data.</text>
</comment>
<proteinExistence type="predicted"/>
<evidence type="ECO:0000313" key="2">
    <source>
        <dbReference type="EMBL" id="KAF2153776.1"/>
    </source>
</evidence>
<name>A0A9P4MNJ1_9PEZI</name>
<feature type="region of interest" description="Disordered" evidence="1">
    <location>
        <begin position="57"/>
        <end position="84"/>
    </location>
</feature>
<organism evidence="2 3">
    <name type="scientific">Myriangium duriaei CBS 260.36</name>
    <dbReference type="NCBI Taxonomy" id="1168546"/>
    <lineage>
        <taxon>Eukaryota</taxon>
        <taxon>Fungi</taxon>
        <taxon>Dikarya</taxon>
        <taxon>Ascomycota</taxon>
        <taxon>Pezizomycotina</taxon>
        <taxon>Dothideomycetes</taxon>
        <taxon>Dothideomycetidae</taxon>
        <taxon>Myriangiales</taxon>
        <taxon>Myriangiaceae</taxon>
        <taxon>Myriangium</taxon>
    </lineage>
</organism>
<keyword evidence="3" id="KW-1185">Reference proteome</keyword>
<accession>A0A9P4MNJ1</accession>